<dbReference type="PANTHER" id="PTHR30288:SF0">
    <property type="entry name" value="FLAGELLAR HOOK-ASSOCIATED PROTEIN 2"/>
    <property type="match status" value="1"/>
</dbReference>
<evidence type="ECO:0000313" key="13">
    <source>
        <dbReference type="Proteomes" id="UP000233778"/>
    </source>
</evidence>
<dbReference type="STRING" id="104623.Ser39006_03159"/>
<keyword evidence="11" id="KW-0966">Cell projection</keyword>
<dbReference type="GO" id="GO:0009424">
    <property type="term" value="C:bacterial-type flagellum hook"/>
    <property type="evidence" value="ECO:0007669"/>
    <property type="project" value="UniProtKB-UniRule"/>
</dbReference>
<keyword evidence="11" id="KW-0282">Flagellum</keyword>
<dbReference type="InterPro" id="IPR040026">
    <property type="entry name" value="FliD"/>
</dbReference>
<dbReference type="EMBL" id="CP025085">
    <property type="protein sequence ID" value="AUH00389.1"/>
    <property type="molecule type" value="Genomic_DNA"/>
</dbReference>
<dbReference type="NCBIfam" id="NF005955">
    <property type="entry name" value="PRK08032.1"/>
    <property type="match status" value="1"/>
</dbReference>
<accession>A0A2I5TJG3</accession>
<dbReference type="Pfam" id="PF02465">
    <property type="entry name" value="FliD_N"/>
    <property type="match status" value="1"/>
</dbReference>
<evidence type="ECO:0000256" key="5">
    <source>
        <dbReference type="ARBA" id="ARBA00023143"/>
    </source>
</evidence>
<feature type="domain" description="Flagellar hook-associated protein 2 N-terminal" evidence="8">
    <location>
        <begin position="16"/>
        <end position="111"/>
    </location>
</feature>
<dbReference type="AlphaFoldDB" id="A0A2I5TJG3"/>
<dbReference type="RefSeq" id="WP_021016421.1">
    <property type="nucleotide sequence ID" value="NZ_CP025084.1"/>
</dbReference>
<dbReference type="EMBL" id="CP025084">
    <property type="protein sequence ID" value="AUH04709.1"/>
    <property type="molecule type" value="Genomic_DNA"/>
</dbReference>
<reference evidence="10 13" key="3">
    <citation type="submission" date="2017-11" db="EMBL/GenBank/DDBJ databases">
        <title>Complete genome sequence of Serratia sp. ATCC 39006 LacA.</title>
        <authorList>
            <person name="Hampton H.G."/>
            <person name="Jackson S.A."/>
            <person name="Jauregui R."/>
            <person name="Poulter G.T.M."/>
            <person name="Salmond G.P.C."/>
            <person name="Fineran P.C."/>
        </authorList>
    </citation>
    <scope>NUCLEOTIDE SEQUENCE [LARGE SCALE GENOMIC DNA]</scope>
    <source>
        <strain evidence="10 13">ATCC 39006</strain>
    </source>
</reference>
<evidence type="ECO:0000313" key="10">
    <source>
        <dbReference type="EMBL" id="AUH00389.1"/>
    </source>
</evidence>
<evidence type="ECO:0000256" key="6">
    <source>
        <dbReference type="ARBA" id="ARBA00025175"/>
    </source>
</evidence>
<evidence type="ECO:0000256" key="4">
    <source>
        <dbReference type="ARBA" id="ARBA00023054"/>
    </source>
</evidence>
<comment type="similarity">
    <text evidence="1 7">Belongs to the FliD family.</text>
</comment>
<organism evidence="11 12">
    <name type="scientific">Serratia sp. (strain ATCC 39006)</name>
    <name type="common">Prodigiosinella confusarubida</name>
    <dbReference type="NCBI Taxonomy" id="104623"/>
    <lineage>
        <taxon>Bacteria</taxon>
        <taxon>Pseudomonadati</taxon>
        <taxon>Pseudomonadota</taxon>
        <taxon>Gammaproteobacteria</taxon>
        <taxon>Enterobacterales</taxon>
        <taxon>Pectobacteriaceae</taxon>
        <taxon>Prodigiosinella</taxon>
    </lineage>
</organism>
<dbReference type="OrthoDB" id="5980200at2"/>
<keyword evidence="7" id="KW-0964">Secreted</keyword>
<dbReference type="InterPro" id="IPR010809">
    <property type="entry name" value="FliD_C"/>
</dbReference>
<keyword evidence="5 7" id="KW-0975">Bacterial flagellum</keyword>
<protein>
    <recommendedName>
        <fullName evidence="3 7">Flagellar hook-associated protein 2</fullName>
        <shortName evidence="7">HAP2</shortName>
    </recommendedName>
    <alternativeName>
        <fullName evidence="7">Flagellar cap protein</fullName>
    </alternativeName>
</protein>
<dbReference type="GO" id="GO:0071973">
    <property type="term" value="P:bacterial-type flagellum-dependent cell motility"/>
    <property type="evidence" value="ECO:0007669"/>
    <property type="project" value="TreeGrafter"/>
</dbReference>
<reference evidence="11 12" key="1">
    <citation type="journal article" date="2013" name="Genome Announc.">
        <title>Draft genome sequence of Serratia sp. strain ATCC 39006, a model bacterium for analysis of the biosynthesis and regulation of prodigiosin, a carbapenem, and gas vesicles.</title>
        <authorList>
            <person name="Fineran P.C."/>
            <person name="Iglesias Cans M.C."/>
            <person name="Ramsay J.P."/>
            <person name="Wilf N.M."/>
            <person name="Cossyleon D."/>
            <person name="McNeil M.B."/>
            <person name="Williamson N.R."/>
            <person name="Monson R.E."/>
            <person name="Becher S.A."/>
            <person name="Stanton J.A."/>
            <person name="Brugger K."/>
            <person name="Brown S.D."/>
            <person name="Salmond G.P."/>
        </authorList>
    </citation>
    <scope>NUCLEOTIDE SEQUENCE [LARGE SCALE GENOMIC DNA]</scope>
    <source>
        <strain evidence="11">ATCC 39006</strain>
        <strain evidence="12">ATCC 39006 / SC 11482</strain>
    </source>
</reference>
<dbReference type="KEGG" id="sera:Ser39006_011570"/>
<keyword evidence="4" id="KW-0175">Coiled coil</keyword>
<evidence type="ECO:0000256" key="3">
    <source>
        <dbReference type="ARBA" id="ARBA00016246"/>
    </source>
</evidence>
<proteinExistence type="inferred from homology"/>
<dbReference type="Pfam" id="PF07195">
    <property type="entry name" value="FliD_C"/>
    <property type="match status" value="1"/>
</dbReference>
<evidence type="ECO:0000313" key="12">
    <source>
        <dbReference type="Proteomes" id="UP000017700"/>
    </source>
</evidence>
<evidence type="ECO:0000256" key="1">
    <source>
        <dbReference type="ARBA" id="ARBA00009764"/>
    </source>
</evidence>
<dbReference type="GO" id="GO:0007155">
    <property type="term" value="P:cell adhesion"/>
    <property type="evidence" value="ECO:0007669"/>
    <property type="project" value="InterPro"/>
</dbReference>
<evidence type="ECO:0000259" key="9">
    <source>
        <dbReference type="Pfam" id="PF07195"/>
    </source>
</evidence>
<comment type="function">
    <text evidence="6">Required for the morphogenesis and for the elongation of the flagellar filament by facilitating polymerization of the flagellin monomers at the tip of growing filament. Forms a capping structure, which prevents flagellin subunits (transported through the central channel of the flagellum) from leaking out without polymerization at the distal end.</text>
</comment>
<evidence type="ECO:0000256" key="2">
    <source>
        <dbReference type="ARBA" id="ARBA00011255"/>
    </source>
</evidence>
<dbReference type="GO" id="GO:0009421">
    <property type="term" value="C:bacterial-type flagellum filament cap"/>
    <property type="evidence" value="ECO:0007669"/>
    <property type="project" value="InterPro"/>
</dbReference>
<comment type="subunit">
    <text evidence="2 7">Homopentamer.</text>
</comment>
<comment type="subcellular location">
    <subcellularLocation>
        <location evidence="7">Secreted</location>
    </subcellularLocation>
    <subcellularLocation>
        <location evidence="7">Bacterial flagellum</location>
    </subcellularLocation>
</comment>
<evidence type="ECO:0000256" key="7">
    <source>
        <dbReference type="RuleBase" id="RU362066"/>
    </source>
</evidence>
<dbReference type="GO" id="GO:0005576">
    <property type="term" value="C:extracellular region"/>
    <property type="evidence" value="ECO:0007669"/>
    <property type="project" value="UniProtKB-SubCell"/>
</dbReference>
<dbReference type="Proteomes" id="UP000233778">
    <property type="component" value="Chromosome"/>
</dbReference>
<comment type="function">
    <text evidence="7">Required for morphogenesis and for the elongation of the flagellar filament by facilitating polymerization of the flagellin monomers at the tip of growing filament. Forms a capping structure, which prevents flagellin subunits (transported through the central channel of the flagellum) from leaking out without polymerization at the distal end.</text>
</comment>
<keyword evidence="11" id="KW-0969">Cilium</keyword>
<gene>
    <name evidence="10" type="ORF">CWC46_11565</name>
    <name evidence="11" type="ORF">Ser39006_011570</name>
</gene>
<dbReference type="InterPro" id="IPR003481">
    <property type="entry name" value="FliD_N"/>
</dbReference>
<evidence type="ECO:0000313" key="11">
    <source>
        <dbReference type="EMBL" id="AUH04709.1"/>
    </source>
</evidence>
<evidence type="ECO:0000259" key="8">
    <source>
        <dbReference type="Pfam" id="PF02465"/>
    </source>
</evidence>
<dbReference type="PANTHER" id="PTHR30288">
    <property type="entry name" value="FLAGELLAR CAP/ASSEMBLY PROTEIN FLID"/>
    <property type="match status" value="1"/>
</dbReference>
<dbReference type="KEGG" id="serq:CWC46_11565"/>
<reference evidence="11" key="2">
    <citation type="submission" date="2013-09" db="EMBL/GenBank/DDBJ databases">
        <authorList>
            <person name="Wang G."/>
            <person name="Yang Y."/>
            <person name="Su Y."/>
        </authorList>
    </citation>
    <scope>NUCLEOTIDE SEQUENCE</scope>
    <source>
        <strain evidence="11">ATCC 39006</strain>
    </source>
</reference>
<keyword evidence="12" id="KW-1185">Reference proteome</keyword>
<feature type="domain" description="Flagellar hook-associated protein 2 C-terminal" evidence="9">
    <location>
        <begin position="228"/>
        <end position="472"/>
    </location>
</feature>
<dbReference type="Proteomes" id="UP000017700">
    <property type="component" value="Chromosome"/>
</dbReference>
<sequence length="490" mass="51659">MASTGASAGINNLNISGLDLNSLLTNITTQEQGRLTPLTNKQTAYNSQITSFGILKTSLDKLNTATESLAKINDIATTSVSSSNTAFTATTTANAAAGNYAVAVTQIAQAQSLISTSVASETDKLGTPTTDRTLTIAQPGLNKTTTISLSDSQTSLTEIRDAINKSDSGVTASIVKANDSSFQLMLTANDTGLKSEITVQSNDTSLDNLLHYETTTPANNKSTQLTAAQNATFTLNGIAIERQSNTINDAIDGVTFNLKKLSDLDTTTTPSTYKTENLTVSKDTSQLQTAIQAWVDAYNSLQTTIKSQTKYVAVSPGDTTQSTGNGALLGNSTVQGIQRQLQSQLTSIQSQSGTLKILNDLGIKQIATGTDQGKLEVDTTKLQKALNEQPDNVKAFFLGDGKTTGFATQSSQYLTEVLNTNNGLIQTSTDGINTSLKALSKQIENTTNSINDNIARYKAQFVQLNTLVSQLNGTSSSLTSLLSSSSSSSK</sequence>
<name>A0A2I5TJG3_SERS3</name>
<reference evidence="11" key="4">
    <citation type="submission" date="2017-11" db="EMBL/GenBank/DDBJ databases">
        <title>Complete genome sequence of Serratia sp. ATCC 39006.</title>
        <authorList>
            <person name="Hampton H.G."/>
            <person name="Jackson S.A."/>
            <person name="Jauregui R."/>
            <person name="Poulter G.T.M."/>
            <person name="Salmond G.P.C."/>
            <person name="Fineran P.C."/>
        </authorList>
    </citation>
    <scope>NUCLEOTIDE SEQUENCE</scope>
    <source>
        <strain evidence="11">ATCC 39006</strain>
    </source>
</reference>